<sequence length="33" mass="3893">MNELLPESWTEKSVLTFGEQFYAWKKFVVRGTA</sequence>
<organism evidence="1 2">
    <name type="scientific">Pseudarthrobacter oxydans</name>
    <name type="common">Arthrobacter oxydans</name>
    <dbReference type="NCBI Taxonomy" id="1671"/>
    <lineage>
        <taxon>Bacteria</taxon>
        <taxon>Bacillati</taxon>
        <taxon>Actinomycetota</taxon>
        <taxon>Actinomycetes</taxon>
        <taxon>Micrococcales</taxon>
        <taxon>Micrococcaceae</taxon>
        <taxon>Pseudarthrobacter</taxon>
    </lineage>
</organism>
<accession>A0AAW8ND11</accession>
<name>A0AAW8ND11_PSEOX</name>
<comment type="caution">
    <text evidence="1">The sequence shown here is derived from an EMBL/GenBank/DDBJ whole genome shotgun (WGS) entry which is preliminary data.</text>
</comment>
<feature type="non-terminal residue" evidence="1">
    <location>
        <position position="33"/>
    </location>
</feature>
<evidence type="ECO:0008006" key="3">
    <source>
        <dbReference type="Google" id="ProtNLM"/>
    </source>
</evidence>
<evidence type="ECO:0000313" key="1">
    <source>
        <dbReference type="EMBL" id="MDR7165192.1"/>
    </source>
</evidence>
<dbReference type="AlphaFoldDB" id="A0AAW8ND11"/>
<proteinExistence type="predicted"/>
<protein>
    <recommendedName>
        <fullName evidence="3">Transposase</fullName>
    </recommendedName>
</protein>
<gene>
    <name evidence="1" type="ORF">J2X12_003237</name>
</gene>
<reference evidence="1" key="1">
    <citation type="submission" date="2023-07" db="EMBL/GenBank/DDBJ databases">
        <title>Sorghum-associated microbial communities from plants grown in Nebraska, USA.</title>
        <authorList>
            <person name="Schachtman D."/>
        </authorList>
    </citation>
    <scope>NUCLEOTIDE SEQUENCE</scope>
    <source>
        <strain evidence="1">BE261</strain>
    </source>
</reference>
<dbReference type="Proteomes" id="UP001262032">
    <property type="component" value="Unassembled WGS sequence"/>
</dbReference>
<evidence type="ECO:0000313" key="2">
    <source>
        <dbReference type="Proteomes" id="UP001262032"/>
    </source>
</evidence>
<dbReference type="EMBL" id="JAVDWN010000012">
    <property type="protein sequence ID" value="MDR7165192.1"/>
    <property type="molecule type" value="Genomic_DNA"/>
</dbReference>